<dbReference type="Pfam" id="PF04191">
    <property type="entry name" value="PEMT"/>
    <property type="match status" value="1"/>
</dbReference>
<comment type="subcellular location">
    <subcellularLocation>
        <location evidence="1">Endomembrane system</location>
        <topology evidence="1">Multi-pass membrane protein</topology>
    </subcellularLocation>
</comment>
<organism evidence="6 7">
    <name type="scientific">Pseudomonas fluorescens</name>
    <dbReference type="NCBI Taxonomy" id="294"/>
    <lineage>
        <taxon>Bacteria</taxon>
        <taxon>Pseudomonadati</taxon>
        <taxon>Pseudomonadota</taxon>
        <taxon>Gammaproteobacteria</taxon>
        <taxon>Pseudomonadales</taxon>
        <taxon>Pseudomonadaceae</taxon>
        <taxon>Pseudomonas</taxon>
    </lineage>
</organism>
<protein>
    <submittedName>
        <fullName evidence="6">Isoprenylcysteine carboxyl methyltransferase</fullName>
    </submittedName>
</protein>
<evidence type="ECO:0000256" key="2">
    <source>
        <dbReference type="ARBA" id="ARBA00022692"/>
    </source>
</evidence>
<dbReference type="InterPro" id="IPR007318">
    <property type="entry name" value="Phopholipid_MeTrfase"/>
</dbReference>
<evidence type="ECO:0000256" key="4">
    <source>
        <dbReference type="ARBA" id="ARBA00023136"/>
    </source>
</evidence>
<proteinExistence type="predicted"/>
<evidence type="ECO:0000256" key="3">
    <source>
        <dbReference type="ARBA" id="ARBA00022989"/>
    </source>
</evidence>
<dbReference type="AlphaFoldDB" id="A0A0F4UUX2"/>
<comment type="caution">
    <text evidence="6">The sequence shown here is derived from an EMBL/GenBank/DDBJ whole genome shotgun (WGS) entry which is preliminary data.</text>
</comment>
<dbReference type="RefSeq" id="WP_046056982.1">
    <property type="nucleotide sequence ID" value="NZ_LACH01000088.1"/>
</dbReference>
<dbReference type="EMBL" id="LACH01000088">
    <property type="protein sequence ID" value="KJZ60080.1"/>
    <property type="molecule type" value="Genomic_DNA"/>
</dbReference>
<evidence type="ECO:0000256" key="1">
    <source>
        <dbReference type="ARBA" id="ARBA00004127"/>
    </source>
</evidence>
<reference evidence="6 7" key="1">
    <citation type="submission" date="2015-03" db="EMBL/GenBank/DDBJ databases">
        <title>Comparative genomics of Pseudomonas insights into diversity of traits involved in vanlence and defense.</title>
        <authorList>
            <person name="Qin Y."/>
        </authorList>
    </citation>
    <scope>NUCLEOTIDE SEQUENCE [LARGE SCALE GENOMIC DNA]</scope>
    <source>
        <strain evidence="6 7">H24</strain>
    </source>
</reference>
<dbReference type="Proteomes" id="UP000033400">
    <property type="component" value="Unassembled WGS sequence"/>
</dbReference>
<sequence>MNDFSMHYGHWGWVLVMVLIASWVLYRFVAPRSWRDWMGAGLVQAFIIALYAEMYGFPLTIYLLTGFLGIDLPLTGFSGHLWATMLGYGATGAMLEMMLGGLFIVVGLALLIRGWVQVYRTSLEGKLATEGVYGVVRHPQYTGIMLAVFGQVIHWPTVITLLLFPLIVWAYVRLAKREELALTERFGEEYQTYRQRVPMLFPHLRNWREFIHSLLFAYQQ</sequence>
<keyword evidence="6" id="KW-0808">Transferase</keyword>
<dbReference type="GO" id="GO:0012505">
    <property type="term" value="C:endomembrane system"/>
    <property type="evidence" value="ECO:0007669"/>
    <property type="project" value="UniProtKB-SubCell"/>
</dbReference>
<dbReference type="PANTHER" id="PTHR12714">
    <property type="entry name" value="PROTEIN-S ISOPRENYLCYSTEINE O-METHYLTRANSFERASE"/>
    <property type="match status" value="1"/>
</dbReference>
<evidence type="ECO:0000313" key="7">
    <source>
        <dbReference type="Proteomes" id="UP000033400"/>
    </source>
</evidence>
<keyword evidence="2 5" id="KW-0812">Transmembrane</keyword>
<keyword evidence="4 5" id="KW-0472">Membrane</keyword>
<feature type="transmembrane region" description="Helical" evidence="5">
    <location>
        <begin position="12"/>
        <end position="30"/>
    </location>
</feature>
<feature type="transmembrane region" description="Helical" evidence="5">
    <location>
        <begin position="153"/>
        <end position="172"/>
    </location>
</feature>
<dbReference type="GO" id="GO:0032259">
    <property type="term" value="P:methylation"/>
    <property type="evidence" value="ECO:0007669"/>
    <property type="project" value="UniProtKB-KW"/>
</dbReference>
<dbReference type="GO" id="GO:0008168">
    <property type="term" value="F:methyltransferase activity"/>
    <property type="evidence" value="ECO:0007669"/>
    <property type="project" value="UniProtKB-KW"/>
</dbReference>
<name>A0A0F4UUX2_PSEFL</name>
<evidence type="ECO:0000256" key="5">
    <source>
        <dbReference type="SAM" id="Phobius"/>
    </source>
</evidence>
<keyword evidence="6" id="KW-0489">Methyltransferase</keyword>
<dbReference type="PANTHER" id="PTHR12714:SF9">
    <property type="entry name" value="PROTEIN-S-ISOPRENYLCYSTEINE O-METHYLTRANSFERASE"/>
    <property type="match status" value="1"/>
</dbReference>
<dbReference type="PATRIC" id="fig|294.133.peg.6243"/>
<keyword evidence="3 5" id="KW-1133">Transmembrane helix</keyword>
<evidence type="ECO:0000313" key="6">
    <source>
        <dbReference type="EMBL" id="KJZ60080.1"/>
    </source>
</evidence>
<accession>A0A0F4UUX2</accession>
<feature type="transmembrane region" description="Helical" evidence="5">
    <location>
        <begin position="37"/>
        <end position="55"/>
    </location>
</feature>
<dbReference type="OrthoDB" id="9789029at2"/>
<gene>
    <name evidence="6" type="ORF">VD17_29915</name>
</gene>
<feature type="transmembrane region" description="Helical" evidence="5">
    <location>
        <begin position="95"/>
        <end position="116"/>
    </location>
</feature>
<dbReference type="Gene3D" id="1.20.120.1630">
    <property type="match status" value="1"/>
</dbReference>